<feature type="transmembrane region" description="Helical" evidence="6">
    <location>
        <begin position="22"/>
        <end position="40"/>
    </location>
</feature>
<sequence length="155" mass="17575">MLQEVYLTDGSTHPLAPVWKRIAAAAFNFGLAYALLQILLQRFPAANEDFRLVLLPMLAYLLLQTMLMSLKGQSLGKWLFRIRVLDQNGSNPGFFGTVLARETAFVLLLLFFRWPAGLAYLICLIMLLIPKFKRRTLQDRFMGSVVVSLPKSAVR</sequence>
<evidence type="ECO:0000256" key="1">
    <source>
        <dbReference type="ARBA" id="ARBA00004651"/>
    </source>
</evidence>
<evidence type="ECO:0000256" key="2">
    <source>
        <dbReference type="ARBA" id="ARBA00022475"/>
    </source>
</evidence>
<organism evidence="8 9">
    <name type="scientific">Eikenella glucosivorans</name>
    <dbReference type="NCBI Taxonomy" id="2766967"/>
    <lineage>
        <taxon>Bacteria</taxon>
        <taxon>Pseudomonadati</taxon>
        <taxon>Pseudomonadota</taxon>
        <taxon>Betaproteobacteria</taxon>
        <taxon>Neisseriales</taxon>
        <taxon>Neisseriaceae</taxon>
        <taxon>Eikenella</taxon>
    </lineage>
</organism>
<evidence type="ECO:0000256" key="3">
    <source>
        <dbReference type="ARBA" id="ARBA00022692"/>
    </source>
</evidence>
<feature type="transmembrane region" description="Helical" evidence="6">
    <location>
        <begin position="104"/>
        <end position="129"/>
    </location>
</feature>
<protein>
    <submittedName>
        <fullName evidence="8">RDD family protein</fullName>
    </submittedName>
</protein>
<dbReference type="InterPro" id="IPR051791">
    <property type="entry name" value="Pra-immunoreactive"/>
</dbReference>
<feature type="domain" description="RDD" evidence="7">
    <location>
        <begin position="15"/>
        <end position="143"/>
    </location>
</feature>
<dbReference type="RefSeq" id="WP_197902469.1">
    <property type="nucleotide sequence ID" value="NZ_JACSGR010000002.1"/>
</dbReference>
<evidence type="ECO:0000313" key="8">
    <source>
        <dbReference type="EMBL" id="MBH5328546.1"/>
    </source>
</evidence>
<proteinExistence type="predicted"/>
<name>A0ABS0N8E4_9NEIS</name>
<evidence type="ECO:0000259" key="7">
    <source>
        <dbReference type="Pfam" id="PF06271"/>
    </source>
</evidence>
<keyword evidence="2" id="KW-1003">Cell membrane</keyword>
<keyword evidence="3 6" id="KW-0812">Transmembrane</keyword>
<reference evidence="8 9" key="1">
    <citation type="submission" date="2020-09" db="EMBL/GenBank/DDBJ databases">
        <title>Eikenella S3660 sp. nov., isolated from a throat swab.</title>
        <authorList>
            <person name="Buhl M."/>
        </authorList>
    </citation>
    <scope>NUCLEOTIDE SEQUENCE [LARGE SCALE GENOMIC DNA]</scope>
    <source>
        <strain evidence="8 9">S3360</strain>
    </source>
</reference>
<keyword evidence="5 6" id="KW-0472">Membrane</keyword>
<gene>
    <name evidence="8" type="ORF">H9Q10_02525</name>
</gene>
<dbReference type="PANTHER" id="PTHR36115">
    <property type="entry name" value="PROLINE-RICH ANTIGEN HOMOLOG-RELATED"/>
    <property type="match status" value="1"/>
</dbReference>
<evidence type="ECO:0000313" key="9">
    <source>
        <dbReference type="Proteomes" id="UP000768471"/>
    </source>
</evidence>
<keyword evidence="9" id="KW-1185">Reference proteome</keyword>
<comment type="caution">
    <text evidence="8">The sequence shown here is derived from an EMBL/GenBank/DDBJ whole genome shotgun (WGS) entry which is preliminary data.</text>
</comment>
<dbReference type="Proteomes" id="UP000768471">
    <property type="component" value="Unassembled WGS sequence"/>
</dbReference>
<evidence type="ECO:0000256" key="4">
    <source>
        <dbReference type="ARBA" id="ARBA00022989"/>
    </source>
</evidence>
<comment type="subcellular location">
    <subcellularLocation>
        <location evidence="1">Cell membrane</location>
        <topology evidence="1">Multi-pass membrane protein</topology>
    </subcellularLocation>
</comment>
<evidence type="ECO:0000256" key="5">
    <source>
        <dbReference type="ARBA" id="ARBA00023136"/>
    </source>
</evidence>
<keyword evidence="4 6" id="KW-1133">Transmembrane helix</keyword>
<dbReference type="Pfam" id="PF06271">
    <property type="entry name" value="RDD"/>
    <property type="match status" value="1"/>
</dbReference>
<feature type="transmembrane region" description="Helical" evidence="6">
    <location>
        <begin position="52"/>
        <end position="70"/>
    </location>
</feature>
<evidence type="ECO:0000256" key="6">
    <source>
        <dbReference type="SAM" id="Phobius"/>
    </source>
</evidence>
<accession>A0ABS0N8E4</accession>
<dbReference type="InterPro" id="IPR010432">
    <property type="entry name" value="RDD"/>
</dbReference>
<dbReference type="EMBL" id="JACSGR010000002">
    <property type="protein sequence ID" value="MBH5328546.1"/>
    <property type="molecule type" value="Genomic_DNA"/>
</dbReference>
<dbReference type="PANTHER" id="PTHR36115:SF4">
    <property type="entry name" value="MEMBRANE PROTEIN"/>
    <property type="match status" value="1"/>
</dbReference>